<organism evidence="11 12">
    <name type="scientific">Polyrhizophydium stewartii</name>
    <dbReference type="NCBI Taxonomy" id="2732419"/>
    <lineage>
        <taxon>Eukaryota</taxon>
        <taxon>Fungi</taxon>
        <taxon>Fungi incertae sedis</taxon>
        <taxon>Chytridiomycota</taxon>
        <taxon>Chytridiomycota incertae sedis</taxon>
        <taxon>Chytridiomycetes</taxon>
        <taxon>Rhizophydiales</taxon>
        <taxon>Rhizophydiales incertae sedis</taxon>
        <taxon>Polyrhizophydium</taxon>
    </lineage>
</organism>
<dbReference type="PANTHER" id="PTHR22600:SF21">
    <property type="entry name" value="BETA-HEXOSAMINIDASE A"/>
    <property type="match status" value="1"/>
</dbReference>
<keyword evidence="8" id="KW-0812">Transmembrane</keyword>
<dbReference type="InterPro" id="IPR029019">
    <property type="entry name" value="HEX_eukaryotic_N"/>
</dbReference>
<feature type="domain" description="Glycoside hydrolase family 20 catalytic" evidence="9">
    <location>
        <begin position="285"/>
        <end position="614"/>
    </location>
</feature>
<comment type="similarity">
    <text evidence="2 6">Belongs to the glycosyl hydrolase 20 family.</text>
</comment>
<dbReference type="GO" id="GO:0016853">
    <property type="term" value="F:isomerase activity"/>
    <property type="evidence" value="ECO:0007669"/>
    <property type="project" value="UniProtKB-KW"/>
</dbReference>
<feature type="region of interest" description="Disordered" evidence="7">
    <location>
        <begin position="85"/>
        <end position="105"/>
    </location>
</feature>
<reference evidence="11 12" key="1">
    <citation type="submission" date="2023-09" db="EMBL/GenBank/DDBJ databases">
        <title>Pangenome analysis of Batrachochytrium dendrobatidis and related Chytrids.</title>
        <authorList>
            <person name="Yacoub M.N."/>
            <person name="Stajich J.E."/>
            <person name="James T.Y."/>
        </authorList>
    </citation>
    <scope>NUCLEOTIDE SEQUENCE [LARGE SCALE GENOMIC DNA]</scope>
    <source>
        <strain evidence="11 12">JEL0888</strain>
    </source>
</reference>
<evidence type="ECO:0000256" key="5">
    <source>
        <dbReference type="ARBA" id="ARBA00023295"/>
    </source>
</evidence>
<keyword evidence="8" id="KW-1133">Transmembrane helix</keyword>
<dbReference type="PANTHER" id="PTHR22600">
    <property type="entry name" value="BETA-HEXOSAMINIDASE"/>
    <property type="match status" value="1"/>
</dbReference>
<dbReference type="GO" id="GO:0004563">
    <property type="term" value="F:beta-N-acetylhexosaminidase activity"/>
    <property type="evidence" value="ECO:0007669"/>
    <property type="project" value="UniProtKB-EC"/>
</dbReference>
<protein>
    <recommendedName>
        <fullName evidence="6">Beta-hexosaminidase</fullName>
        <ecNumber evidence="6">3.2.1.52</ecNumber>
    </recommendedName>
</protein>
<accession>A0ABR4N7W9</accession>
<keyword evidence="4" id="KW-0325">Glycoprotein</keyword>
<evidence type="ECO:0000256" key="1">
    <source>
        <dbReference type="ARBA" id="ARBA00001231"/>
    </source>
</evidence>
<evidence type="ECO:0000313" key="11">
    <source>
        <dbReference type="EMBL" id="KAL2915625.1"/>
    </source>
</evidence>
<evidence type="ECO:0000256" key="4">
    <source>
        <dbReference type="ARBA" id="ARBA00023180"/>
    </source>
</evidence>
<gene>
    <name evidence="11" type="primary">NAG1</name>
    <name evidence="11" type="ORF">HK105_204810</name>
</gene>
<feature type="domain" description="Beta-hexosaminidase eukaryotic type N-terminal" evidence="10">
    <location>
        <begin position="109"/>
        <end position="234"/>
    </location>
</feature>
<feature type="compositionally biased region" description="Low complexity" evidence="7">
    <location>
        <begin position="12"/>
        <end position="33"/>
    </location>
</feature>
<evidence type="ECO:0000256" key="3">
    <source>
        <dbReference type="ARBA" id="ARBA00022801"/>
    </source>
</evidence>
<evidence type="ECO:0000256" key="2">
    <source>
        <dbReference type="ARBA" id="ARBA00006285"/>
    </source>
</evidence>
<evidence type="ECO:0000313" key="12">
    <source>
        <dbReference type="Proteomes" id="UP001527925"/>
    </source>
</evidence>
<evidence type="ECO:0000256" key="8">
    <source>
        <dbReference type="SAM" id="Phobius"/>
    </source>
</evidence>
<keyword evidence="8" id="KW-0472">Membrane</keyword>
<keyword evidence="12" id="KW-1185">Reference proteome</keyword>
<keyword evidence="11" id="KW-0413">Isomerase</keyword>
<feature type="region of interest" description="Disordered" evidence="7">
    <location>
        <begin position="1"/>
        <end position="38"/>
    </location>
</feature>
<keyword evidence="5 6" id="KW-0326">Glycosidase</keyword>
<sequence length="656" mass="68881">MQHSADSDATADDAASGIPLAPAGHDAAAAGHNAAHEPRKQRRAALRICGVSVVAAAACVLALLLAASLAAVAVLAAQLQRALPPPPPPPPFSATPRGQRAPATPGAVLWPRPRAASFGPAGTAGTVRVSPQLEVAVAAGGAQSLRISRAAALFRQRLFFATGCPEPAGLAPAANASAPVLARVVVTLDAGDDVPLAAASEAYSLVVPANGSDATIRAASPAGAVRALESLAQLITPITPVPAFVLRAGACGSANFTAALAANASFLPGFVINNAPLTIDDAPRFAHRGLLLDSARHFLPVQTILHIIDGMAAAKLNVLHWHAVDSQSFPIRSTAFPALAQRGAYSPWQTYSPADVAAIVEYADTLAIRVVPEFDVPGHSYAWGLGIANLTVCANKQPWGSYCAEPPCGQLDISNEQTYSFLATLLKEQAAAFPDALFHLGSDEVNRACFTDDPGVAAFLSRSGWSVDRLIANFTLRAQDMVRASNKTPVFWEEAVLETTADLPKDTIIQAWRGVSSVAAVASRGFRVIATPASMWYLDCGRGSFTDGGNSWCDPFKTWASMYMYNPLQGLTPEQQKLVIGGEAAMWNELVDDANLVGIVFPRAAAVSEALWLQDSAVRDWGEASQRMDRLRSILVARGVDASPIWPEFCRDGSCI</sequence>
<dbReference type="InterPro" id="IPR029018">
    <property type="entry name" value="Hex-like_dom2"/>
</dbReference>
<dbReference type="CDD" id="cd06562">
    <property type="entry name" value="GH20_HexA_HexB-like"/>
    <property type="match status" value="1"/>
</dbReference>
<dbReference type="SUPFAM" id="SSF55545">
    <property type="entry name" value="beta-N-acetylhexosaminidase-like domain"/>
    <property type="match status" value="1"/>
</dbReference>
<dbReference type="EC" id="3.2.1.52" evidence="6"/>
<evidence type="ECO:0000259" key="10">
    <source>
        <dbReference type="Pfam" id="PF14845"/>
    </source>
</evidence>
<dbReference type="EMBL" id="JADGIZ020000022">
    <property type="protein sequence ID" value="KAL2915625.1"/>
    <property type="molecule type" value="Genomic_DNA"/>
</dbReference>
<keyword evidence="3 6" id="KW-0378">Hydrolase</keyword>
<comment type="caution">
    <text evidence="11">The sequence shown here is derived from an EMBL/GenBank/DDBJ whole genome shotgun (WGS) entry which is preliminary data.</text>
</comment>
<dbReference type="InterPro" id="IPR017853">
    <property type="entry name" value="GH"/>
</dbReference>
<dbReference type="Pfam" id="PF14845">
    <property type="entry name" value="Glycohydro_20b2"/>
    <property type="match status" value="1"/>
</dbReference>
<dbReference type="SUPFAM" id="SSF51445">
    <property type="entry name" value="(Trans)glycosidases"/>
    <property type="match status" value="1"/>
</dbReference>
<evidence type="ECO:0000256" key="6">
    <source>
        <dbReference type="PIRNR" id="PIRNR001093"/>
    </source>
</evidence>
<proteinExistence type="inferred from homology"/>
<dbReference type="InterPro" id="IPR015883">
    <property type="entry name" value="Glyco_hydro_20_cat"/>
</dbReference>
<evidence type="ECO:0000259" key="9">
    <source>
        <dbReference type="Pfam" id="PF00728"/>
    </source>
</evidence>
<dbReference type="Gene3D" id="3.20.20.80">
    <property type="entry name" value="Glycosidases"/>
    <property type="match status" value="1"/>
</dbReference>
<dbReference type="Proteomes" id="UP001527925">
    <property type="component" value="Unassembled WGS sequence"/>
</dbReference>
<dbReference type="PIRSF" id="PIRSF001093">
    <property type="entry name" value="B-hxosamndse_ab_euk"/>
    <property type="match status" value="1"/>
</dbReference>
<dbReference type="Pfam" id="PF00728">
    <property type="entry name" value="Glyco_hydro_20"/>
    <property type="match status" value="1"/>
</dbReference>
<dbReference type="InterPro" id="IPR025705">
    <property type="entry name" value="Beta_hexosaminidase_sua/sub"/>
</dbReference>
<feature type="transmembrane region" description="Helical" evidence="8">
    <location>
        <begin position="48"/>
        <end position="77"/>
    </location>
</feature>
<comment type="catalytic activity">
    <reaction evidence="1 6">
        <text>Hydrolysis of terminal non-reducing N-acetyl-D-hexosamine residues in N-acetyl-beta-D-hexosaminides.</text>
        <dbReference type="EC" id="3.2.1.52"/>
    </reaction>
</comment>
<evidence type="ECO:0000256" key="7">
    <source>
        <dbReference type="SAM" id="MobiDB-lite"/>
    </source>
</evidence>
<name>A0ABR4N7W9_9FUNG</name>
<dbReference type="Gene3D" id="3.30.379.10">
    <property type="entry name" value="Chitobiase/beta-hexosaminidase domain 2-like"/>
    <property type="match status" value="1"/>
</dbReference>
<dbReference type="PRINTS" id="PR00738">
    <property type="entry name" value="GLHYDRLASE20"/>
</dbReference>